<dbReference type="Proteomes" id="UP001057375">
    <property type="component" value="Unassembled WGS sequence"/>
</dbReference>
<comment type="caution">
    <text evidence="1">The sequence shown here is derived from an EMBL/GenBank/DDBJ whole genome shotgun (WGS) entry which is preliminary data.</text>
</comment>
<proteinExistence type="predicted"/>
<reference evidence="1" key="1">
    <citation type="submission" date="2022-03" db="EMBL/GenBank/DDBJ databases">
        <title>Draft genome sequence of Aduncisulcus paluster, a free-living microaerophilic Fornicata.</title>
        <authorList>
            <person name="Yuyama I."/>
            <person name="Kume K."/>
            <person name="Tamura T."/>
            <person name="Inagaki Y."/>
            <person name="Hashimoto T."/>
        </authorList>
    </citation>
    <scope>NUCLEOTIDE SEQUENCE</scope>
    <source>
        <strain evidence="1">NY0171</strain>
    </source>
</reference>
<evidence type="ECO:0000313" key="1">
    <source>
        <dbReference type="EMBL" id="GKT19786.1"/>
    </source>
</evidence>
<protein>
    <submittedName>
        <fullName evidence="1">Uncharacterized protein</fullName>
    </submittedName>
</protein>
<accession>A0ABQ5K027</accession>
<name>A0ABQ5K027_9EUKA</name>
<evidence type="ECO:0000313" key="2">
    <source>
        <dbReference type="Proteomes" id="UP001057375"/>
    </source>
</evidence>
<dbReference type="EMBL" id="BQXS01006404">
    <property type="protein sequence ID" value="GKT19786.1"/>
    <property type="molecule type" value="Genomic_DNA"/>
</dbReference>
<sequence length="27" mass="3040">MEKLTDEQFPQKIAEYKEQVAAGASLD</sequence>
<organism evidence="1 2">
    <name type="scientific">Aduncisulcus paluster</name>
    <dbReference type="NCBI Taxonomy" id="2918883"/>
    <lineage>
        <taxon>Eukaryota</taxon>
        <taxon>Metamonada</taxon>
        <taxon>Carpediemonas-like organisms</taxon>
        <taxon>Aduncisulcus</taxon>
    </lineage>
</organism>
<gene>
    <name evidence="1" type="ORF">ADUPG1_004346</name>
</gene>
<feature type="non-terminal residue" evidence="1">
    <location>
        <position position="27"/>
    </location>
</feature>
<keyword evidence="2" id="KW-1185">Reference proteome</keyword>